<dbReference type="InterPro" id="IPR039537">
    <property type="entry name" value="Retrotran_Ty1/copia-like"/>
</dbReference>
<dbReference type="PANTHER" id="PTHR42648:SF31">
    <property type="entry name" value="RNA-DIRECTED DNA POLYMERASE"/>
    <property type="match status" value="1"/>
</dbReference>
<dbReference type="GO" id="GO:0015074">
    <property type="term" value="P:DNA integration"/>
    <property type="evidence" value="ECO:0007669"/>
    <property type="project" value="InterPro"/>
</dbReference>
<protein>
    <recommendedName>
        <fullName evidence="2">Integrase catalytic domain-containing protein</fullName>
    </recommendedName>
</protein>
<dbReference type="InterPro" id="IPR036397">
    <property type="entry name" value="RNaseH_sf"/>
</dbReference>
<keyword evidence="4" id="KW-1185">Reference proteome</keyword>
<dbReference type="PROSITE" id="PS50994">
    <property type="entry name" value="INTEGRASE"/>
    <property type="match status" value="1"/>
</dbReference>
<dbReference type="Pfam" id="PF00665">
    <property type="entry name" value="rve"/>
    <property type="match status" value="1"/>
</dbReference>
<feature type="region of interest" description="Disordered" evidence="1">
    <location>
        <begin position="66"/>
        <end position="106"/>
    </location>
</feature>
<feature type="region of interest" description="Disordered" evidence="1">
    <location>
        <begin position="264"/>
        <end position="288"/>
    </location>
</feature>
<dbReference type="InterPro" id="IPR012337">
    <property type="entry name" value="RNaseH-like_sf"/>
</dbReference>
<evidence type="ECO:0000313" key="3">
    <source>
        <dbReference type="EMBL" id="TXG54163.1"/>
    </source>
</evidence>
<dbReference type="PANTHER" id="PTHR42648">
    <property type="entry name" value="TRANSPOSASE, PUTATIVE-RELATED"/>
    <property type="match status" value="1"/>
</dbReference>
<sequence>MLRACVLGLGGNWEEHLPLIEFAYNNSFHASISMAPYEALYGRRCRSPICWDEVGERKLLGPELVQVTGIDPPVDEPSASEDSTGEEETSSESASSSAKVSNSEFGKSDSSFNIGMSMKFDIDKFDGYRDFGIWRRKVKAFLSQQKILKAIEGPGKLHVSLNEEQKSDMLEMALGTIILNLSDNVLREMDASKGLSKNLDEFKKMTIELANAGIYEKLNDENEAIILLNSLPESFKGSLKSKELELKSEKKDSGENLFAWGRQPVKSYNNNSSHKNKSRSKTPSNNRLSFTLTQHTTKQVLEYIHSNLWGPAKVPTHGGSRYFLSLVDDYSRKVWIYLLKTKDQAFDSFKAWKKLVENQTSKKVKTLRTDNGLEFFNEEFNKFCSDEGILRHRTEDRAAHSDGMHQVGESQNQPEINDSLADYELVRDRARRIIKPNGKFSYADVISFALCTG</sequence>
<feature type="compositionally biased region" description="Low complexity" evidence="1">
    <location>
        <begin position="91"/>
        <end position="104"/>
    </location>
</feature>
<evidence type="ECO:0000313" key="4">
    <source>
        <dbReference type="Proteomes" id="UP000323000"/>
    </source>
</evidence>
<comment type="caution">
    <text evidence="3">The sequence shown here is derived from an EMBL/GenBank/DDBJ whole genome shotgun (WGS) entry which is preliminary data.</text>
</comment>
<reference evidence="4" key="1">
    <citation type="journal article" date="2019" name="Gigascience">
        <title>De novo genome assembly of the endangered Acer yangbiense, a plant species with extremely small populations endemic to Yunnan Province, China.</title>
        <authorList>
            <person name="Yang J."/>
            <person name="Wariss H.M."/>
            <person name="Tao L."/>
            <person name="Zhang R."/>
            <person name="Yun Q."/>
            <person name="Hollingsworth P."/>
            <person name="Dao Z."/>
            <person name="Luo G."/>
            <person name="Guo H."/>
            <person name="Ma Y."/>
            <person name="Sun W."/>
        </authorList>
    </citation>
    <scope>NUCLEOTIDE SEQUENCE [LARGE SCALE GENOMIC DNA]</scope>
    <source>
        <strain evidence="4">cv. Malutang</strain>
    </source>
</reference>
<gene>
    <name evidence="3" type="ORF">EZV62_019419</name>
</gene>
<dbReference type="OrthoDB" id="1637837at2759"/>
<dbReference type="Proteomes" id="UP000323000">
    <property type="component" value="Chromosome 9"/>
</dbReference>
<feature type="domain" description="Integrase catalytic" evidence="2">
    <location>
        <begin position="279"/>
        <end position="404"/>
    </location>
</feature>
<dbReference type="InterPro" id="IPR001584">
    <property type="entry name" value="Integrase_cat-core"/>
</dbReference>
<dbReference type="EMBL" id="VAHF01000009">
    <property type="protein sequence ID" value="TXG54163.1"/>
    <property type="molecule type" value="Genomic_DNA"/>
</dbReference>
<evidence type="ECO:0000256" key="1">
    <source>
        <dbReference type="SAM" id="MobiDB-lite"/>
    </source>
</evidence>
<dbReference type="AlphaFoldDB" id="A0A5C7HAA5"/>
<proteinExistence type="predicted"/>
<accession>A0A5C7HAA5</accession>
<dbReference type="GO" id="GO:0003676">
    <property type="term" value="F:nucleic acid binding"/>
    <property type="evidence" value="ECO:0007669"/>
    <property type="project" value="InterPro"/>
</dbReference>
<organism evidence="3 4">
    <name type="scientific">Acer yangbiense</name>
    <dbReference type="NCBI Taxonomy" id="1000413"/>
    <lineage>
        <taxon>Eukaryota</taxon>
        <taxon>Viridiplantae</taxon>
        <taxon>Streptophyta</taxon>
        <taxon>Embryophyta</taxon>
        <taxon>Tracheophyta</taxon>
        <taxon>Spermatophyta</taxon>
        <taxon>Magnoliopsida</taxon>
        <taxon>eudicotyledons</taxon>
        <taxon>Gunneridae</taxon>
        <taxon>Pentapetalae</taxon>
        <taxon>rosids</taxon>
        <taxon>malvids</taxon>
        <taxon>Sapindales</taxon>
        <taxon>Sapindaceae</taxon>
        <taxon>Hippocastanoideae</taxon>
        <taxon>Acereae</taxon>
        <taxon>Acer</taxon>
    </lineage>
</organism>
<dbReference type="SUPFAM" id="SSF53098">
    <property type="entry name" value="Ribonuclease H-like"/>
    <property type="match status" value="1"/>
</dbReference>
<evidence type="ECO:0000259" key="2">
    <source>
        <dbReference type="PROSITE" id="PS50994"/>
    </source>
</evidence>
<name>A0A5C7HAA5_9ROSI</name>
<dbReference type="Gene3D" id="3.30.420.10">
    <property type="entry name" value="Ribonuclease H-like superfamily/Ribonuclease H"/>
    <property type="match status" value="2"/>
</dbReference>